<sequence length="121" mass="11775">MTSPVLRVTPANLRQLAQRCVALADGVAPALPAASASAWQASGAAASTTNVVTSTAATAMRGRMTAGSGKLTTATQEYESMDNNGAAALAAVPNGGAGFTPLVRRASGVDGGAAGGFGTPR</sequence>
<protein>
    <recommendedName>
        <fullName evidence="3">PE domain-containing protein</fullName>
    </recommendedName>
</protein>
<reference evidence="1 2" key="1">
    <citation type="submission" date="2016-01" db="EMBL/GenBank/DDBJ databases">
        <title>The new phylogeny of the genus Mycobacterium.</title>
        <authorList>
            <person name="Tarcisio F."/>
            <person name="Conor M."/>
            <person name="Antonella G."/>
            <person name="Elisabetta G."/>
            <person name="Giulia F.S."/>
            <person name="Sara T."/>
            <person name="Anna F."/>
            <person name="Clotilde B."/>
            <person name="Roberto B."/>
            <person name="Veronica D.S."/>
            <person name="Fabio R."/>
            <person name="Monica P."/>
            <person name="Olivier J."/>
            <person name="Enrico T."/>
            <person name="Nicola S."/>
        </authorList>
    </citation>
    <scope>NUCLEOTIDE SEQUENCE [LARGE SCALE GENOMIC DNA]</scope>
    <source>
        <strain evidence="1 2">DSM 45394</strain>
    </source>
</reference>
<dbReference type="AlphaFoldDB" id="A0A1X1YIP5"/>
<dbReference type="Proteomes" id="UP000193866">
    <property type="component" value="Unassembled WGS sequence"/>
</dbReference>
<comment type="caution">
    <text evidence="1">The sequence shown here is derived from an EMBL/GenBank/DDBJ whole genome shotgun (WGS) entry which is preliminary data.</text>
</comment>
<dbReference type="RefSeq" id="WP_085264829.1">
    <property type="nucleotide sequence ID" value="NZ_JACKVG010000013.1"/>
</dbReference>
<evidence type="ECO:0000313" key="2">
    <source>
        <dbReference type="Proteomes" id="UP000193866"/>
    </source>
</evidence>
<name>A0A1X1YIP5_9MYCO</name>
<accession>A0A1X1YIP5</accession>
<organism evidence="1 2">
    <name type="scientific">Mycolicibacter longobardus</name>
    <dbReference type="NCBI Taxonomy" id="1108812"/>
    <lineage>
        <taxon>Bacteria</taxon>
        <taxon>Bacillati</taxon>
        <taxon>Actinomycetota</taxon>
        <taxon>Actinomycetes</taxon>
        <taxon>Mycobacteriales</taxon>
        <taxon>Mycobacteriaceae</taxon>
        <taxon>Mycolicibacter</taxon>
    </lineage>
</organism>
<proteinExistence type="predicted"/>
<dbReference type="STRING" id="1108812.AWC16_12575"/>
<gene>
    <name evidence="1" type="ORF">AWC16_12575</name>
</gene>
<dbReference type="EMBL" id="LQPG01000019">
    <property type="protein sequence ID" value="ORW10900.1"/>
    <property type="molecule type" value="Genomic_DNA"/>
</dbReference>
<keyword evidence="2" id="KW-1185">Reference proteome</keyword>
<evidence type="ECO:0000313" key="1">
    <source>
        <dbReference type="EMBL" id="ORW10900.1"/>
    </source>
</evidence>
<evidence type="ECO:0008006" key="3">
    <source>
        <dbReference type="Google" id="ProtNLM"/>
    </source>
</evidence>